<evidence type="ECO:0000256" key="10">
    <source>
        <dbReference type="HAMAP-Rule" id="MF_00173"/>
    </source>
</evidence>
<dbReference type="AlphaFoldDB" id="A0A1S8YJM1"/>
<dbReference type="Proteomes" id="UP000190667">
    <property type="component" value="Unassembled WGS sequence"/>
</dbReference>
<dbReference type="GO" id="GO:0034618">
    <property type="term" value="F:arginine binding"/>
    <property type="evidence" value="ECO:0007669"/>
    <property type="project" value="InterPro"/>
</dbReference>
<evidence type="ECO:0000256" key="8">
    <source>
        <dbReference type="ARBA" id="ARBA00023125"/>
    </source>
</evidence>
<evidence type="ECO:0000259" key="11">
    <source>
        <dbReference type="Pfam" id="PF01316"/>
    </source>
</evidence>
<dbReference type="InterPro" id="IPR020900">
    <property type="entry name" value="Arg_repress_DNA-bd"/>
</dbReference>
<dbReference type="PANTHER" id="PTHR34471:SF1">
    <property type="entry name" value="ARGININE REPRESSOR"/>
    <property type="match status" value="1"/>
</dbReference>
<dbReference type="GO" id="GO:0005737">
    <property type="term" value="C:cytoplasm"/>
    <property type="evidence" value="ECO:0007669"/>
    <property type="project" value="UniProtKB-SubCell"/>
</dbReference>
<dbReference type="InterPro" id="IPR001669">
    <property type="entry name" value="Arg_repress"/>
</dbReference>
<evidence type="ECO:0000256" key="3">
    <source>
        <dbReference type="ARBA" id="ARBA00008316"/>
    </source>
</evidence>
<comment type="subcellular location">
    <subcellularLocation>
        <location evidence="1 10">Cytoplasm</location>
    </subcellularLocation>
</comment>
<dbReference type="GO" id="GO:0003677">
    <property type="term" value="F:DNA binding"/>
    <property type="evidence" value="ECO:0007669"/>
    <property type="project" value="UniProtKB-KW"/>
</dbReference>
<dbReference type="EMBL" id="MRUL01000010">
    <property type="protein sequence ID" value="OON39162.1"/>
    <property type="molecule type" value="Genomic_DNA"/>
</dbReference>
<dbReference type="GO" id="GO:0051259">
    <property type="term" value="P:protein complex oligomerization"/>
    <property type="evidence" value="ECO:0007669"/>
    <property type="project" value="InterPro"/>
</dbReference>
<dbReference type="PANTHER" id="PTHR34471">
    <property type="entry name" value="ARGININE REPRESSOR"/>
    <property type="match status" value="1"/>
</dbReference>
<dbReference type="STRING" id="1926881.BTJ39_14580"/>
<dbReference type="GO" id="GO:0006526">
    <property type="term" value="P:L-arginine biosynthetic process"/>
    <property type="evidence" value="ECO:0007669"/>
    <property type="project" value="UniProtKB-UniPathway"/>
</dbReference>
<keyword evidence="5 10" id="KW-0963">Cytoplasm</keyword>
<dbReference type="SUPFAM" id="SSF55252">
    <property type="entry name" value="C-terminal domain of arginine repressor"/>
    <property type="match status" value="1"/>
</dbReference>
<dbReference type="GO" id="GO:0003700">
    <property type="term" value="F:DNA-binding transcription factor activity"/>
    <property type="evidence" value="ECO:0007669"/>
    <property type="project" value="UniProtKB-UniRule"/>
</dbReference>
<keyword evidence="10" id="KW-0678">Repressor</keyword>
<evidence type="ECO:0000256" key="2">
    <source>
        <dbReference type="ARBA" id="ARBA00005040"/>
    </source>
</evidence>
<comment type="pathway">
    <text evidence="2 10">Amino-acid biosynthesis; L-arginine biosynthesis [regulation].</text>
</comment>
<name>A0A1S8YJM1_9GAMM</name>
<evidence type="ECO:0000259" key="12">
    <source>
        <dbReference type="Pfam" id="PF02863"/>
    </source>
</evidence>
<evidence type="ECO:0000256" key="1">
    <source>
        <dbReference type="ARBA" id="ARBA00004496"/>
    </source>
</evidence>
<dbReference type="InterPro" id="IPR036390">
    <property type="entry name" value="WH_DNA-bd_sf"/>
</dbReference>
<dbReference type="Gene3D" id="1.10.10.10">
    <property type="entry name" value="Winged helix-like DNA-binding domain superfamily/Winged helix DNA-binding domain"/>
    <property type="match status" value="1"/>
</dbReference>
<feature type="domain" description="Arginine repressor C-terminal" evidence="12">
    <location>
        <begin position="88"/>
        <end position="153"/>
    </location>
</feature>
<keyword evidence="9 10" id="KW-0804">Transcription</keyword>
<dbReference type="Pfam" id="PF01316">
    <property type="entry name" value="Arg_repressor"/>
    <property type="match status" value="1"/>
</dbReference>
<dbReference type="InterPro" id="IPR020899">
    <property type="entry name" value="Arg_repress_C"/>
</dbReference>
<keyword evidence="7 10" id="KW-0805">Transcription regulation</keyword>
<dbReference type="SUPFAM" id="SSF46785">
    <property type="entry name" value="Winged helix' DNA-binding domain"/>
    <property type="match status" value="1"/>
</dbReference>
<dbReference type="Gene3D" id="3.30.1360.40">
    <property type="match status" value="1"/>
</dbReference>
<dbReference type="OrthoDB" id="6504145at2"/>
<dbReference type="HAMAP" id="MF_00173">
    <property type="entry name" value="Arg_repressor"/>
    <property type="match status" value="1"/>
</dbReference>
<gene>
    <name evidence="10" type="primary">argR</name>
    <name evidence="13" type="ORF">BTJ39_14580</name>
</gene>
<keyword evidence="10" id="KW-0028">Amino-acid biosynthesis</keyword>
<dbReference type="Pfam" id="PF02863">
    <property type="entry name" value="Arg_repressor_C"/>
    <property type="match status" value="1"/>
</dbReference>
<protein>
    <recommendedName>
        <fullName evidence="4 10">Arginine repressor</fullName>
    </recommendedName>
</protein>
<dbReference type="PRINTS" id="PR01467">
    <property type="entry name" value="ARGREPRESSOR"/>
</dbReference>
<keyword evidence="8 10" id="KW-0238">DNA-binding</keyword>
<evidence type="ECO:0000256" key="7">
    <source>
        <dbReference type="ARBA" id="ARBA00023015"/>
    </source>
</evidence>
<keyword evidence="14" id="KW-1185">Reference proteome</keyword>
<comment type="function">
    <text evidence="10">Regulates arginine biosynthesis genes.</text>
</comment>
<organism evidence="13 14">
    <name type="scientific">Izhakiella australiensis</name>
    <dbReference type="NCBI Taxonomy" id="1926881"/>
    <lineage>
        <taxon>Bacteria</taxon>
        <taxon>Pseudomonadati</taxon>
        <taxon>Pseudomonadota</taxon>
        <taxon>Gammaproteobacteria</taxon>
        <taxon>Enterobacterales</taxon>
        <taxon>Erwiniaceae</taxon>
        <taxon>Izhakiella</taxon>
    </lineage>
</organism>
<comment type="caution">
    <text evidence="13">The sequence shown here is derived from an EMBL/GenBank/DDBJ whole genome shotgun (WGS) entry which is preliminary data.</text>
</comment>
<evidence type="ECO:0000256" key="9">
    <source>
        <dbReference type="ARBA" id="ARBA00023163"/>
    </source>
</evidence>
<dbReference type="InterPro" id="IPR036388">
    <property type="entry name" value="WH-like_DNA-bd_sf"/>
</dbReference>
<comment type="similarity">
    <text evidence="3 10">Belongs to the ArgR family.</text>
</comment>
<evidence type="ECO:0000313" key="14">
    <source>
        <dbReference type="Proteomes" id="UP000190667"/>
    </source>
</evidence>
<sequence>MKFPCPTSEKEQLQLAVCLRLIGKNCYASQQEIRRDLQRHGFETISQSTVSRLLTLLGVIKIRNAKGQKIYALNPLTRPEPDAARSIAEMVVNIEHNNEFILVHTVTGYGHAVARVLDHHAVPQILGVVAGSSVVWIAPHDIKYTEQVYRKINYLLRLNEYS</sequence>
<dbReference type="RefSeq" id="WP_078003429.1">
    <property type="nucleotide sequence ID" value="NZ_MRUL01000010.1"/>
</dbReference>
<evidence type="ECO:0000256" key="4">
    <source>
        <dbReference type="ARBA" id="ARBA00021148"/>
    </source>
</evidence>
<dbReference type="GO" id="GO:1900079">
    <property type="term" value="P:regulation of arginine biosynthetic process"/>
    <property type="evidence" value="ECO:0007669"/>
    <property type="project" value="UniProtKB-UniRule"/>
</dbReference>
<dbReference type="InterPro" id="IPR036251">
    <property type="entry name" value="Arg_repress_C_sf"/>
</dbReference>
<proteinExistence type="inferred from homology"/>
<evidence type="ECO:0000256" key="5">
    <source>
        <dbReference type="ARBA" id="ARBA00022490"/>
    </source>
</evidence>
<reference evidence="13 14" key="1">
    <citation type="submission" date="2016-12" db="EMBL/GenBank/DDBJ databases">
        <title>Izhakiella australiana sp. nov. of genus Izhakiella isolated from Australian desert.</title>
        <authorList>
            <person name="Ji M."/>
        </authorList>
    </citation>
    <scope>NUCLEOTIDE SEQUENCE [LARGE SCALE GENOMIC DNA]</scope>
    <source>
        <strain evidence="13 14">D4N98</strain>
    </source>
</reference>
<evidence type="ECO:0000313" key="13">
    <source>
        <dbReference type="EMBL" id="OON39162.1"/>
    </source>
</evidence>
<feature type="domain" description="Arginine repressor DNA-binding" evidence="11">
    <location>
        <begin position="10"/>
        <end position="75"/>
    </location>
</feature>
<evidence type="ECO:0000256" key="6">
    <source>
        <dbReference type="ARBA" id="ARBA00022571"/>
    </source>
</evidence>
<keyword evidence="6 10" id="KW-0055">Arginine biosynthesis</keyword>
<accession>A0A1S8YJM1</accession>
<dbReference type="UniPathway" id="UPA00068"/>